<dbReference type="EMBL" id="JBHSKN010000011">
    <property type="protein sequence ID" value="MFC5240728.1"/>
    <property type="molecule type" value="Genomic_DNA"/>
</dbReference>
<feature type="signal peptide" evidence="2">
    <location>
        <begin position="1"/>
        <end position="25"/>
    </location>
</feature>
<evidence type="ECO:0000256" key="2">
    <source>
        <dbReference type="SAM" id="SignalP"/>
    </source>
</evidence>
<name>A0ABW0DPJ9_9ACTN</name>
<keyword evidence="4" id="KW-1185">Reference proteome</keyword>
<keyword evidence="2" id="KW-0732">Signal</keyword>
<feature type="chain" id="PRO_5047068057" description="Lipoprotein" evidence="2">
    <location>
        <begin position="26"/>
        <end position="312"/>
    </location>
</feature>
<evidence type="ECO:0008006" key="5">
    <source>
        <dbReference type="Google" id="ProtNLM"/>
    </source>
</evidence>
<proteinExistence type="predicted"/>
<comment type="caution">
    <text evidence="3">The sequence shown here is derived from an EMBL/GenBank/DDBJ whole genome shotgun (WGS) entry which is preliminary data.</text>
</comment>
<evidence type="ECO:0000313" key="4">
    <source>
        <dbReference type="Proteomes" id="UP001596035"/>
    </source>
</evidence>
<organism evidence="3 4">
    <name type="scientific">Streptomyces atrovirens</name>
    <dbReference type="NCBI Taxonomy" id="285556"/>
    <lineage>
        <taxon>Bacteria</taxon>
        <taxon>Bacillati</taxon>
        <taxon>Actinomycetota</taxon>
        <taxon>Actinomycetes</taxon>
        <taxon>Kitasatosporales</taxon>
        <taxon>Streptomycetaceae</taxon>
        <taxon>Streptomyces</taxon>
    </lineage>
</organism>
<evidence type="ECO:0000256" key="1">
    <source>
        <dbReference type="SAM" id="MobiDB-lite"/>
    </source>
</evidence>
<gene>
    <name evidence="3" type="ORF">ACFPWV_12515</name>
</gene>
<accession>A0ABW0DPJ9</accession>
<evidence type="ECO:0000313" key="3">
    <source>
        <dbReference type="EMBL" id="MFC5240728.1"/>
    </source>
</evidence>
<feature type="region of interest" description="Disordered" evidence="1">
    <location>
        <begin position="18"/>
        <end position="37"/>
    </location>
</feature>
<dbReference type="Proteomes" id="UP001596035">
    <property type="component" value="Unassembled WGS sequence"/>
</dbReference>
<dbReference type="PROSITE" id="PS51257">
    <property type="entry name" value="PROKAR_LIPOPROTEIN"/>
    <property type="match status" value="1"/>
</dbReference>
<reference evidence="4" key="1">
    <citation type="journal article" date="2019" name="Int. J. Syst. Evol. Microbiol.">
        <title>The Global Catalogue of Microorganisms (GCM) 10K type strain sequencing project: providing services to taxonomists for standard genome sequencing and annotation.</title>
        <authorList>
            <consortium name="The Broad Institute Genomics Platform"/>
            <consortium name="The Broad Institute Genome Sequencing Center for Infectious Disease"/>
            <person name="Wu L."/>
            <person name="Ma J."/>
        </authorList>
    </citation>
    <scope>NUCLEOTIDE SEQUENCE [LARGE SCALE GENOMIC DNA]</scope>
    <source>
        <strain evidence="4">CGMCC 4.7131</strain>
    </source>
</reference>
<sequence length="312" mass="34145">MRRLLWLTAAALLAAGCSTSPGGEAAAEKQPDPRPLGGALHYTAAESAALHRAEEREVRECMANRGFAYDAVPVGDVRRRATESPYGLLTRSRAAQDGYGLTVERLKKPPDDPNAQQVSALAEPERRAWETALKGTADGPREEIEIPDGPTVSVPTDSCVTAARQALYGTSWDRNEYALQGLRHTIVQDTLDHTLVKSAERKWAACMRDEGFSYSHRKDPLKALKKRLDAVGSDQEALRATGREELRIAERDAVCQVEAGLAEQIVRAQKEVEEALPTTRTSVLNDFRTARQAALERATRVRGQTPAPTPGR</sequence>
<protein>
    <recommendedName>
        <fullName evidence="5">Lipoprotein</fullName>
    </recommendedName>
</protein>
<dbReference type="RefSeq" id="WP_344557752.1">
    <property type="nucleotide sequence ID" value="NZ_BAAATG010000010.1"/>
</dbReference>